<dbReference type="Pfam" id="PF05760">
    <property type="entry name" value="IER"/>
    <property type="match status" value="1"/>
</dbReference>
<proteinExistence type="inferred from homology"/>
<accession>A0A3P6SXB9</accession>
<dbReference type="AlphaFoldDB" id="A0A3P6SXB9"/>
<evidence type="ECO:0000313" key="3">
    <source>
        <dbReference type="EMBL" id="VDK80482.1"/>
    </source>
</evidence>
<dbReference type="Proteomes" id="UP000277928">
    <property type="component" value="Unassembled WGS sequence"/>
</dbReference>
<reference evidence="3 4" key="1">
    <citation type="submission" date="2018-08" db="EMBL/GenBank/DDBJ databases">
        <authorList>
            <person name="Laetsch R D."/>
            <person name="Stevens L."/>
            <person name="Kumar S."/>
            <person name="Blaxter L. M."/>
        </authorList>
    </citation>
    <scope>NUCLEOTIDE SEQUENCE [LARGE SCALE GENOMIC DNA]</scope>
</reference>
<keyword evidence="4" id="KW-1185">Reference proteome</keyword>
<evidence type="ECO:0000313" key="4">
    <source>
        <dbReference type="Proteomes" id="UP000277928"/>
    </source>
</evidence>
<name>A0A3P6SXB9_LITSI</name>
<organism evidence="3 4">
    <name type="scientific">Litomosoides sigmodontis</name>
    <name type="common">Filarial nematode worm</name>
    <dbReference type="NCBI Taxonomy" id="42156"/>
    <lineage>
        <taxon>Eukaryota</taxon>
        <taxon>Metazoa</taxon>
        <taxon>Ecdysozoa</taxon>
        <taxon>Nematoda</taxon>
        <taxon>Chromadorea</taxon>
        <taxon>Rhabditida</taxon>
        <taxon>Spirurina</taxon>
        <taxon>Spiruromorpha</taxon>
        <taxon>Filarioidea</taxon>
        <taxon>Onchocercidae</taxon>
        <taxon>Litomosoides</taxon>
    </lineage>
</organism>
<evidence type="ECO:0000256" key="2">
    <source>
        <dbReference type="SAM" id="MobiDB-lite"/>
    </source>
</evidence>
<gene>
    <name evidence="3" type="ORF">NLS_LOCUS4927</name>
</gene>
<dbReference type="OrthoDB" id="5822441at2759"/>
<evidence type="ECO:0000256" key="1">
    <source>
        <dbReference type="ARBA" id="ARBA00006186"/>
    </source>
</evidence>
<dbReference type="EMBL" id="UYRX01000340">
    <property type="protein sequence ID" value="VDK80482.1"/>
    <property type="molecule type" value="Genomic_DNA"/>
</dbReference>
<comment type="similarity">
    <text evidence="1">Belongs to the IER family.</text>
</comment>
<dbReference type="OMA" id="KCCVEER"/>
<dbReference type="InterPro" id="IPR008653">
    <property type="entry name" value="IER"/>
</dbReference>
<feature type="region of interest" description="Disordered" evidence="2">
    <location>
        <begin position="262"/>
        <end position="287"/>
    </location>
</feature>
<protein>
    <submittedName>
        <fullName evidence="3">Uncharacterized protein</fullName>
    </submittedName>
</protein>
<sequence>MAPISDVDEIIETEVCNRLIRLSCAKMVNSKSERGGAKLHRNLLILHLLRRARDEQKRFPMCANDSEWVEEPTLAENSMMILHSNPVPTLDTYSSSHYVDVDGEEDEIDADYENADEDTTHLLDLSKNHEPMQLDNSCNGLVKQEQIEFGYSTLRLTPLQYTFAGPEMYGMDETTTHQHMYDDSSSLPDLYFSEDIISSQLVSQHAKEREVEELAADKLKRDSGFDCLTVSGDVVVPPVVESVLDDEEVCSCANDVEVEEERVSGSDSLSSATPLHHRKRKTSALRSPPSCDVKKCCVEERQLTGLISVFNSGLSVVADQFLARPSVSSVSSLQQTPKQINPFIHITCNPLIC</sequence>